<keyword evidence="2 5" id="KW-0812">Transmembrane</keyword>
<sequence>MDDLPMEAYASWIRRVAAYLIDHMLGLAIGVALGIVGGLIVAWAGGGARLQGVVGLIVNLAMLAYWIWNWGFRQGITGSTVGQVRPLASDRRSAATSPTSWMRSRTASATCCRC</sequence>
<feature type="domain" description="RDD" evidence="6">
    <location>
        <begin position="9"/>
        <end position="83"/>
    </location>
</feature>
<gene>
    <name evidence="7" type="ORF">AWC07_13920</name>
</gene>
<dbReference type="AlphaFoldDB" id="A0A1X1V7T3"/>
<keyword evidence="3 5" id="KW-1133">Transmembrane helix</keyword>
<evidence type="ECO:0000256" key="2">
    <source>
        <dbReference type="ARBA" id="ARBA00022692"/>
    </source>
</evidence>
<keyword evidence="4 5" id="KW-0472">Membrane</keyword>
<protein>
    <recommendedName>
        <fullName evidence="6">RDD domain-containing protein</fullName>
    </recommendedName>
</protein>
<evidence type="ECO:0000256" key="5">
    <source>
        <dbReference type="SAM" id="Phobius"/>
    </source>
</evidence>
<dbReference type="InterPro" id="IPR010432">
    <property type="entry name" value="RDD"/>
</dbReference>
<organism evidence="7 8">
    <name type="scientific">Mycobacterium gastri</name>
    <dbReference type="NCBI Taxonomy" id="1777"/>
    <lineage>
        <taxon>Bacteria</taxon>
        <taxon>Bacillati</taxon>
        <taxon>Actinomycetota</taxon>
        <taxon>Actinomycetes</taxon>
        <taxon>Mycobacteriales</taxon>
        <taxon>Mycobacteriaceae</taxon>
        <taxon>Mycobacterium</taxon>
    </lineage>
</organism>
<name>A0A1X1V7T3_MYCGS</name>
<evidence type="ECO:0000256" key="1">
    <source>
        <dbReference type="ARBA" id="ARBA00004141"/>
    </source>
</evidence>
<accession>A0A1X1V7T3</accession>
<reference evidence="7 8" key="1">
    <citation type="submission" date="2016-01" db="EMBL/GenBank/DDBJ databases">
        <title>The new phylogeny of the genus Mycobacterium.</title>
        <authorList>
            <person name="Tarcisio F."/>
            <person name="Conor M."/>
            <person name="Antonella G."/>
            <person name="Elisabetta G."/>
            <person name="Giulia F.S."/>
            <person name="Sara T."/>
            <person name="Anna F."/>
            <person name="Clotilde B."/>
            <person name="Roberto B."/>
            <person name="Veronica D.S."/>
            <person name="Fabio R."/>
            <person name="Monica P."/>
            <person name="Olivier J."/>
            <person name="Enrico T."/>
            <person name="Nicola S."/>
        </authorList>
    </citation>
    <scope>NUCLEOTIDE SEQUENCE [LARGE SCALE GENOMIC DNA]</scope>
    <source>
        <strain evidence="7 8">DSM 43505</strain>
    </source>
</reference>
<evidence type="ECO:0000313" key="8">
    <source>
        <dbReference type="Proteomes" id="UP000193738"/>
    </source>
</evidence>
<dbReference type="Proteomes" id="UP000193738">
    <property type="component" value="Unassembled WGS sequence"/>
</dbReference>
<evidence type="ECO:0000256" key="4">
    <source>
        <dbReference type="ARBA" id="ARBA00023136"/>
    </source>
</evidence>
<feature type="transmembrane region" description="Helical" evidence="5">
    <location>
        <begin position="50"/>
        <end position="68"/>
    </location>
</feature>
<feature type="transmembrane region" description="Helical" evidence="5">
    <location>
        <begin position="24"/>
        <end position="44"/>
    </location>
</feature>
<dbReference type="Pfam" id="PF06271">
    <property type="entry name" value="RDD"/>
    <property type="match status" value="1"/>
</dbReference>
<evidence type="ECO:0000259" key="6">
    <source>
        <dbReference type="Pfam" id="PF06271"/>
    </source>
</evidence>
<evidence type="ECO:0000256" key="3">
    <source>
        <dbReference type="ARBA" id="ARBA00022989"/>
    </source>
</evidence>
<dbReference type="EMBL" id="LQOX01000125">
    <property type="protein sequence ID" value="ORV65140.1"/>
    <property type="molecule type" value="Genomic_DNA"/>
</dbReference>
<dbReference type="GO" id="GO:0016020">
    <property type="term" value="C:membrane"/>
    <property type="evidence" value="ECO:0007669"/>
    <property type="project" value="UniProtKB-SubCell"/>
</dbReference>
<comment type="subcellular location">
    <subcellularLocation>
        <location evidence="1">Membrane</location>
        <topology evidence="1">Multi-pass membrane protein</topology>
    </subcellularLocation>
</comment>
<keyword evidence="8" id="KW-1185">Reference proteome</keyword>
<evidence type="ECO:0000313" key="7">
    <source>
        <dbReference type="EMBL" id="ORV65140.1"/>
    </source>
</evidence>
<proteinExistence type="predicted"/>
<comment type="caution">
    <text evidence="7">The sequence shown here is derived from an EMBL/GenBank/DDBJ whole genome shotgun (WGS) entry which is preliminary data.</text>
</comment>